<dbReference type="EMBL" id="CP031092">
    <property type="protein sequence ID" value="AXF57710.1"/>
    <property type="molecule type" value="Genomic_DNA"/>
</dbReference>
<evidence type="ECO:0008006" key="3">
    <source>
        <dbReference type="Google" id="ProtNLM"/>
    </source>
</evidence>
<dbReference type="AlphaFoldDB" id="A0A345C3C9"/>
<reference evidence="1 2" key="1">
    <citation type="journal article" date="2018" name="J. Microbiol.">
        <title>Salicibibacter kimchii gen. nov., sp. nov., a moderately halophilic and alkalitolerant bacterium in the family Bacillaceae, isolated from kimchi.</title>
        <authorList>
            <person name="Jang J.Y."/>
            <person name="Oh Y.J."/>
            <person name="Lim S.K."/>
            <person name="Park H.K."/>
            <person name="Lee C."/>
            <person name="Kim J.Y."/>
            <person name="Lee M.A."/>
            <person name="Choi H.J."/>
        </authorList>
    </citation>
    <scope>NUCLEOTIDE SEQUENCE [LARGE SCALE GENOMIC DNA]</scope>
    <source>
        <strain evidence="1 2">NKC1-1</strain>
    </source>
</reference>
<dbReference type="RefSeq" id="WP_114375777.1">
    <property type="nucleotide sequence ID" value="NZ_CP031092.1"/>
</dbReference>
<dbReference type="Proteomes" id="UP000252100">
    <property type="component" value="Chromosome"/>
</dbReference>
<accession>A0A345C3C9</accession>
<dbReference type="Pfam" id="PF14120">
    <property type="entry name" value="YhzD"/>
    <property type="match status" value="1"/>
</dbReference>
<gene>
    <name evidence="1" type="ORF">DT065_18195</name>
</gene>
<dbReference type="OrthoDB" id="2355652at2"/>
<protein>
    <recommendedName>
        <fullName evidence="3">YhzD-like protein</fullName>
    </recommendedName>
</protein>
<dbReference type="InterPro" id="IPR025544">
    <property type="entry name" value="YhzD"/>
</dbReference>
<organism evidence="1 2">
    <name type="scientific">Salicibibacter kimchii</name>
    <dbReference type="NCBI Taxonomy" id="2099786"/>
    <lineage>
        <taxon>Bacteria</taxon>
        <taxon>Bacillati</taxon>
        <taxon>Bacillota</taxon>
        <taxon>Bacilli</taxon>
        <taxon>Bacillales</taxon>
        <taxon>Bacillaceae</taxon>
        <taxon>Salicibibacter</taxon>
    </lineage>
</organism>
<proteinExistence type="predicted"/>
<evidence type="ECO:0000313" key="1">
    <source>
        <dbReference type="EMBL" id="AXF57710.1"/>
    </source>
</evidence>
<dbReference type="KEGG" id="rue:DT065_18195"/>
<evidence type="ECO:0000313" key="2">
    <source>
        <dbReference type="Proteomes" id="UP000252100"/>
    </source>
</evidence>
<sequence>MDYALTVFDKTGEALLNESYTFDTDQEAIEHGRKRLEEESYMKTTHRLVRSGKLLLFYR</sequence>
<name>A0A345C3C9_9BACI</name>
<keyword evidence="2" id="KW-1185">Reference proteome</keyword>